<sequence>MDKGKYQVCATCIHFKVNKNKHKTNYICSRLNYETKSTYSFSCWNPKQKVLKLMEKRGVHIG</sequence>
<dbReference type="Proteomes" id="UP001234495">
    <property type="component" value="Unassembled WGS sequence"/>
</dbReference>
<protein>
    <submittedName>
        <fullName evidence="1">Uncharacterized protein</fullName>
    </submittedName>
</protein>
<keyword evidence="2" id="KW-1185">Reference proteome</keyword>
<dbReference type="EMBL" id="JAUSUD010000001">
    <property type="protein sequence ID" value="MDQ0228824.1"/>
    <property type="molecule type" value="Genomic_DNA"/>
</dbReference>
<evidence type="ECO:0000313" key="2">
    <source>
        <dbReference type="Proteomes" id="UP001234495"/>
    </source>
</evidence>
<comment type="caution">
    <text evidence="1">The sequence shown here is derived from an EMBL/GenBank/DDBJ whole genome shotgun (WGS) entry which is preliminary data.</text>
</comment>
<accession>A0ABT9Z990</accession>
<evidence type="ECO:0000313" key="1">
    <source>
        <dbReference type="EMBL" id="MDQ0228824.1"/>
    </source>
</evidence>
<proteinExistence type="predicted"/>
<name>A0ABT9Z990_9BACI</name>
<reference evidence="1 2" key="1">
    <citation type="submission" date="2023-07" db="EMBL/GenBank/DDBJ databases">
        <title>Genomic Encyclopedia of Type Strains, Phase IV (KMG-IV): sequencing the most valuable type-strain genomes for metagenomic binning, comparative biology and taxonomic classification.</title>
        <authorList>
            <person name="Goeker M."/>
        </authorList>
    </citation>
    <scope>NUCLEOTIDE SEQUENCE [LARGE SCALE GENOMIC DNA]</scope>
    <source>
        <strain evidence="1 2">DSM 29005</strain>
    </source>
</reference>
<organism evidence="1 2">
    <name type="scientific">Metabacillus malikii</name>
    <dbReference type="NCBI Taxonomy" id="1504265"/>
    <lineage>
        <taxon>Bacteria</taxon>
        <taxon>Bacillati</taxon>
        <taxon>Bacillota</taxon>
        <taxon>Bacilli</taxon>
        <taxon>Bacillales</taxon>
        <taxon>Bacillaceae</taxon>
        <taxon>Metabacillus</taxon>
    </lineage>
</organism>
<gene>
    <name evidence="1" type="ORF">J2S19_000074</name>
</gene>